<gene>
    <name evidence="10" type="ORF">SNE40_013873</name>
</gene>
<dbReference type="GO" id="GO:0008330">
    <property type="term" value="F:protein tyrosine/threonine phosphatase activity"/>
    <property type="evidence" value="ECO:0007669"/>
    <property type="project" value="TreeGrafter"/>
</dbReference>
<dbReference type="FunFam" id="3.90.190.10:FF:000004">
    <property type="entry name" value="Protein phosphatase Slingshot homolog 2"/>
    <property type="match status" value="1"/>
</dbReference>
<dbReference type="GO" id="GO:0043409">
    <property type="term" value="P:negative regulation of MAPK cascade"/>
    <property type="evidence" value="ECO:0007669"/>
    <property type="project" value="TreeGrafter"/>
</dbReference>
<comment type="caution">
    <text evidence="10">The sequence shown here is derived from an EMBL/GenBank/DDBJ whole genome shotgun (WGS) entry which is preliminary data.</text>
</comment>
<protein>
    <recommendedName>
        <fullName evidence="5">Dual specificity protein phosphatase</fullName>
        <ecNumber evidence="5">3.1.3.16</ecNumber>
        <ecNumber evidence="5">3.1.3.48</ecNumber>
    </recommendedName>
</protein>
<keyword evidence="11" id="KW-1185">Reference proteome</keyword>
<comment type="similarity">
    <text evidence="1 5">Belongs to the protein-tyrosine phosphatase family. Non-receptor class dual specificity subfamily.</text>
</comment>
<dbReference type="SMART" id="SM00195">
    <property type="entry name" value="DSPc"/>
    <property type="match status" value="1"/>
</dbReference>
<dbReference type="PROSITE" id="PS50054">
    <property type="entry name" value="TYR_PHOSPHATASE_DUAL"/>
    <property type="match status" value="1"/>
</dbReference>
<comment type="catalytic activity">
    <reaction evidence="5">
        <text>O-phospho-L-tyrosyl-[protein] + H2O = L-tyrosyl-[protein] + phosphate</text>
        <dbReference type="Rhea" id="RHEA:10684"/>
        <dbReference type="Rhea" id="RHEA-COMP:10136"/>
        <dbReference type="Rhea" id="RHEA-COMP:20101"/>
        <dbReference type="ChEBI" id="CHEBI:15377"/>
        <dbReference type="ChEBI" id="CHEBI:43474"/>
        <dbReference type="ChEBI" id="CHEBI:46858"/>
        <dbReference type="ChEBI" id="CHEBI:61978"/>
        <dbReference type="EC" id="3.1.3.48"/>
    </reaction>
</comment>
<dbReference type="InterPro" id="IPR029021">
    <property type="entry name" value="Prot-tyrosine_phosphatase-like"/>
</dbReference>
<dbReference type="Pfam" id="PF00782">
    <property type="entry name" value="DSPc"/>
    <property type="match status" value="1"/>
</dbReference>
<evidence type="ECO:0000259" key="7">
    <source>
        <dbReference type="PROSITE" id="PS50054"/>
    </source>
</evidence>
<evidence type="ECO:0000313" key="10">
    <source>
        <dbReference type="EMBL" id="KAK6175402.1"/>
    </source>
</evidence>
<dbReference type="PRINTS" id="PR01764">
    <property type="entry name" value="MAPKPHPHTASE"/>
</dbReference>
<feature type="domain" description="Tyrosine-protein phosphatase" evidence="7">
    <location>
        <begin position="187"/>
        <end position="330"/>
    </location>
</feature>
<dbReference type="GO" id="GO:0004722">
    <property type="term" value="F:protein serine/threonine phosphatase activity"/>
    <property type="evidence" value="ECO:0007669"/>
    <property type="project" value="UniProtKB-EC"/>
</dbReference>
<name>A0AAN8JDE2_PATCE</name>
<organism evidence="10 11">
    <name type="scientific">Patella caerulea</name>
    <name type="common">Rayed Mediterranean limpet</name>
    <dbReference type="NCBI Taxonomy" id="87958"/>
    <lineage>
        <taxon>Eukaryota</taxon>
        <taxon>Metazoa</taxon>
        <taxon>Spiralia</taxon>
        <taxon>Lophotrochozoa</taxon>
        <taxon>Mollusca</taxon>
        <taxon>Gastropoda</taxon>
        <taxon>Patellogastropoda</taxon>
        <taxon>Patelloidea</taxon>
        <taxon>Patellidae</taxon>
        <taxon>Patella</taxon>
    </lineage>
</organism>
<sequence>MPCLESVYSMTSDILGDFYSPDRLHGDIKSDDKILMLDCRCQSDYARSHVVNSINVTLPSLLVKRLRKGILNMSAIIHNNEDKDRFNKYCKTHLIVLYDECSTDLNANPSSIINLLVKKLRQDGCRATFLLGGFTTFVQRFPEFCVSPENSENSIVGLCNLRISEDSAYGTSSDSENDGTPCLQSPFPVQVLPHLYLGNAKNSADLNQLKQNGIRYILNVTPNVPNMFANDDSFKYRRINISDHLSQDLSEFFPEAIAFIDEARENNCGVLVHCLAGISRSVTVTVAYLMSKRNMTMNEAYDFVKRCKPNISPNFNFMGQLLDFEKILHGDNSPSQSGGRSQYRNFEFCNRNTMSQNSGNEAPPLTPASPV</sequence>
<evidence type="ECO:0000256" key="2">
    <source>
        <dbReference type="ARBA" id="ARBA00022801"/>
    </source>
</evidence>
<dbReference type="SMART" id="SM00450">
    <property type="entry name" value="RHOD"/>
    <property type="match status" value="1"/>
</dbReference>
<evidence type="ECO:0000256" key="5">
    <source>
        <dbReference type="PIRNR" id="PIRNR000939"/>
    </source>
</evidence>
<dbReference type="InterPro" id="IPR008343">
    <property type="entry name" value="MKP"/>
</dbReference>
<dbReference type="Pfam" id="PF00581">
    <property type="entry name" value="Rhodanese"/>
    <property type="match status" value="1"/>
</dbReference>
<reference evidence="10 11" key="1">
    <citation type="submission" date="2024-01" db="EMBL/GenBank/DDBJ databases">
        <title>The genome of the rayed Mediterranean limpet Patella caerulea (Linnaeus, 1758).</title>
        <authorList>
            <person name="Anh-Thu Weber A."/>
            <person name="Halstead-Nussloch G."/>
        </authorList>
    </citation>
    <scope>NUCLEOTIDE SEQUENCE [LARGE SCALE GENOMIC DNA]</scope>
    <source>
        <strain evidence="10">AATW-2023a</strain>
        <tissue evidence="10">Whole specimen</tissue>
    </source>
</reference>
<dbReference type="GO" id="GO:0017017">
    <property type="term" value="F:MAP kinase tyrosine/serine/threonine phosphatase activity"/>
    <property type="evidence" value="ECO:0007669"/>
    <property type="project" value="InterPro"/>
</dbReference>
<dbReference type="Gene3D" id="3.90.190.10">
    <property type="entry name" value="Protein tyrosine phosphatase superfamily"/>
    <property type="match status" value="1"/>
</dbReference>
<evidence type="ECO:0000256" key="1">
    <source>
        <dbReference type="ARBA" id="ARBA00008601"/>
    </source>
</evidence>
<dbReference type="InterPro" id="IPR000340">
    <property type="entry name" value="Dual-sp_phosphatase_cat-dom"/>
</dbReference>
<dbReference type="EMBL" id="JAZGQO010000010">
    <property type="protein sequence ID" value="KAK6175402.1"/>
    <property type="molecule type" value="Genomic_DNA"/>
</dbReference>
<dbReference type="GO" id="GO:0033550">
    <property type="term" value="F:MAP kinase tyrosine phosphatase activity"/>
    <property type="evidence" value="ECO:0007669"/>
    <property type="project" value="TreeGrafter"/>
</dbReference>
<evidence type="ECO:0000256" key="3">
    <source>
        <dbReference type="ARBA" id="ARBA00022912"/>
    </source>
</evidence>
<comment type="catalytic activity">
    <reaction evidence="4 5">
        <text>O-phospho-L-threonyl-[protein] + H2O = L-threonyl-[protein] + phosphate</text>
        <dbReference type="Rhea" id="RHEA:47004"/>
        <dbReference type="Rhea" id="RHEA-COMP:11060"/>
        <dbReference type="Rhea" id="RHEA-COMP:11605"/>
        <dbReference type="ChEBI" id="CHEBI:15377"/>
        <dbReference type="ChEBI" id="CHEBI:30013"/>
        <dbReference type="ChEBI" id="CHEBI:43474"/>
        <dbReference type="ChEBI" id="CHEBI:61977"/>
        <dbReference type="EC" id="3.1.3.16"/>
    </reaction>
</comment>
<dbReference type="InterPro" id="IPR000387">
    <property type="entry name" value="Tyr_Pase_dom"/>
</dbReference>
<evidence type="ECO:0000256" key="6">
    <source>
        <dbReference type="PIRSR" id="PIRSR000939-1"/>
    </source>
</evidence>
<dbReference type="InterPro" id="IPR020422">
    <property type="entry name" value="TYR_PHOSPHATASE_DUAL_dom"/>
</dbReference>
<dbReference type="PANTHER" id="PTHR10159">
    <property type="entry name" value="DUAL SPECIFICITY PROTEIN PHOSPHATASE"/>
    <property type="match status" value="1"/>
</dbReference>
<dbReference type="CDD" id="cd01446">
    <property type="entry name" value="DSP_MapKP"/>
    <property type="match status" value="1"/>
</dbReference>
<dbReference type="PROSITE" id="PS50056">
    <property type="entry name" value="TYR_PHOSPHATASE_2"/>
    <property type="match status" value="1"/>
</dbReference>
<dbReference type="EC" id="3.1.3.48" evidence="5"/>
<dbReference type="PIRSF" id="PIRSF000939">
    <property type="entry name" value="MAPK_Ptase"/>
    <property type="match status" value="1"/>
</dbReference>
<dbReference type="SUPFAM" id="SSF52799">
    <property type="entry name" value="(Phosphotyrosine protein) phosphatases II"/>
    <property type="match status" value="1"/>
</dbReference>
<dbReference type="Proteomes" id="UP001347796">
    <property type="component" value="Unassembled WGS sequence"/>
</dbReference>
<keyword evidence="2 5" id="KW-0378">Hydrolase</keyword>
<dbReference type="CDD" id="cd14566">
    <property type="entry name" value="DSP_MKP_classII"/>
    <property type="match status" value="1"/>
</dbReference>
<feature type="domain" description="Rhodanese" evidence="9">
    <location>
        <begin position="30"/>
        <end position="146"/>
    </location>
</feature>
<evidence type="ECO:0000259" key="9">
    <source>
        <dbReference type="PROSITE" id="PS50206"/>
    </source>
</evidence>
<proteinExistence type="inferred from homology"/>
<feature type="domain" description="Tyrosine specific protein phosphatases" evidence="8">
    <location>
        <begin position="251"/>
        <end position="311"/>
    </location>
</feature>
<dbReference type="PANTHER" id="PTHR10159:SF519">
    <property type="entry name" value="DUAL SPECIFICITY PROTEIN PHOSPHATASE MPK3"/>
    <property type="match status" value="1"/>
</dbReference>
<feature type="active site" description="Phosphocysteine intermediate" evidence="6">
    <location>
        <position position="274"/>
    </location>
</feature>
<keyword evidence="3 5" id="KW-0904">Protein phosphatase</keyword>
<evidence type="ECO:0000259" key="8">
    <source>
        <dbReference type="PROSITE" id="PS50056"/>
    </source>
</evidence>
<dbReference type="SUPFAM" id="SSF52821">
    <property type="entry name" value="Rhodanese/Cell cycle control phosphatase"/>
    <property type="match status" value="1"/>
</dbReference>
<dbReference type="PROSITE" id="PS50206">
    <property type="entry name" value="RHODANESE_3"/>
    <property type="match status" value="1"/>
</dbReference>
<dbReference type="InterPro" id="IPR036873">
    <property type="entry name" value="Rhodanese-like_dom_sf"/>
</dbReference>
<dbReference type="EC" id="3.1.3.16" evidence="5"/>
<evidence type="ECO:0000313" key="11">
    <source>
        <dbReference type="Proteomes" id="UP001347796"/>
    </source>
</evidence>
<dbReference type="InterPro" id="IPR001763">
    <property type="entry name" value="Rhodanese-like_dom"/>
</dbReference>
<accession>A0AAN8JDE2</accession>
<evidence type="ECO:0000256" key="4">
    <source>
        <dbReference type="ARBA" id="ARBA00048336"/>
    </source>
</evidence>
<dbReference type="AlphaFoldDB" id="A0AAN8JDE2"/>
<dbReference type="GO" id="GO:0005829">
    <property type="term" value="C:cytosol"/>
    <property type="evidence" value="ECO:0007669"/>
    <property type="project" value="TreeGrafter"/>
</dbReference>
<dbReference type="Gene3D" id="3.40.250.10">
    <property type="entry name" value="Rhodanese-like domain"/>
    <property type="match status" value="1"/>
</dbReference>